<protein>
    <submittedName>
        <fullName evidence="9">Sugar ABC transporter permease</fullName>
    </submittedName>
</protein>
<dbReference type="InterPro" id="IPR035906">
    <property type="entry name" value="MetI-like_sf"/>
</dbReference>
<comment type="similarity">
    <text evidence="7">Belongs to the binding-protein-dependent transport system permease family.</text>
</comment>
<dbReference type="SUPFAM" id="SSF161098">
    <property type="entry name" value="MetI-like"/>
    <property type="match status" value="1"/>
</dbReference>
<evidence type="ECO:0000256" key="2">
    <source>
        <dbReference type="ARBA" id="ARBA00022448"/>
    </source>
</evidence>
<accession>A0A4S4C111</accession>
<evidence type="ECO:0000313" key="9">
    <source>
        <dbReference type="EMBL" id="THF80759.1"/>
    </source>
</evidence>
<dbReference type="PANTHER" id="PTHR30193">
    <property type="entry name" value="ABC TRANSPORTER PERMEASE PROTEIN"/>
    <property type="match status" value="1"/>
</dbReference>
<keyword evidence="4 7" id="KW-0812">Transmembrane</keyword>
<reference evidence="9 10" key="1">
    <citation type="submission" date="2019-04" db="EMBL/GenBank/DDBJ databases">
        <title>Cohnella sp. nov. isolated from preserved vegetables.</title>
        <authorList>
            <person name="Lin S.-Y."/>
            <person name="Hung M.-H."/>
            <person name="Young C.-C."/>
        </authorList>
    </citation>
    <scope>NUCLEOTIDE SEQUENCE [LARGE SCALE GENOMIC DNA]</scope>
    <source>
        <strain evidence="9 10">CC-MHH1044</strain>
    </source>
</reference>
<keyword evidence="6 7" id="KW-0472">Membrane</keyword>
<dbReference type="PROSITE" id="PS50928">
    <property type="entry name" value="ABC_TM1"/>
    <property type="match status" value="1"/>
</dbReference>
<dbReference type="CDD" id="cd06261">
    <property type="entry name" value="TM_PBP2"/>
    <property type="match status" value="1"/>
</dbReference>
<keyword evidence="2 7" id="KW-0813">Transport</keyword>
<dbReference type="GO" id="GO:0055085">
    <property type="term" value="P:transmembrane transport"/>
    <property type="evidence" value="ECO:0007669"/>
    <property type="project" value="InterPro"/>
</dbReference>
<dbReference type="InterPro" id="IPR051393">
    <property type="entry name" value="ABC_transporter_permease"/>
</dbReference>
<sequence length="295" mass="33085">MKMTRRTQDRLGALLFVVPAIVLFLSFKYYPLLMTLYYSFTDWDGFSGDYRFVLFDNFANLFTESKISGAFRNTIYFAVASIIAGTVVQLGLALILVNRLKGNRLFRTLLYTPSVISSLIIGLTWLSFFQYNGIINQTLERIGLSSLVRNWLADAELTMNVLVGINVWQWAGYGMIIYLTGLLGIPTEVNEAAALDGAVGWRRLRSITLPLIMPAVTVNMFISITGALRVFELPFVLTGGGPMNSTNTVTMQIYNTAFLSNQFGYASSIGLTFFLFIAAITLIQLRVTRRLEVEY</sequence>
<dbReference type="PANTHER" id="PTHR30193:SF41">
    <property type="entry name" value="DIACETYLCHITOBIOSE UPTAKE SYSTEM PERMEASE PROTEIN NGCF"/>
    <property type="match status" value="1"/>
</dbReference>
<feature type="transmembrane region" description="Helical" evidence="7">
    <location>
        <begin position="207"/>
        <end position="228"/>
    </location>
</feature>
<evidence type="ECO:0000256" key="3">
    <source>
        <dbReference type="ARBA" id="ARBA00022475"/>
    </source>
</evidence>
<dbReference type="SUPFAM" id="SSF160964">
    <property type="entry name" value="MalF N-terminal region-like"/>
    <property type="match status" value="1"/>
</dbReference>
<evidence type="ECO:0000256" key="7">
    <source>
        <dbReference type="RuleBase" id="RU363032"/>
    </source>
</evidence>
<dbReference type="InterPro" id="IPR000515">
    <property type="entry name" value="MetI-like"/>
</dbReference>
<evidence type="ECO:0000259" key="8">
    <source>
        <dbReference type="PROSITE" id="PS50928"/>
    </source>
</evidence>
<feature type="transmembrane region" description="Helical" evidence="7">
    <location>
        <begin position="12"/>
        <end position="30"/>
    </location>
</feature>
<dbReference type="Pfam" id="PF00528">
    <property type="entry name" value="BPD_transp_1"/>
    <property type="match status" value="1"/>
</dbReference>
<evidence type="ECO:0000256" key="6">
    <source>
        <dbReference type="ARBA" id="ARBA00023136"/>
    </source>
</evidence>
<evidence type="ECO:0000313" key="10">
    <source>
        <dbReference type="Proteomes" id="UP000310636"/>
    </source>
</evidence>
<keyword evidence="10" id="KW-1185">Reference proteome</keyword>
<feature type="transmembrane region" description="Helical" evidence="7">
    <location>
        <begin position="109"/>
        <end position="131"/>
    </location>
</feature>
<dbReference type="RefSeq" id="WP_136369598.1">
    <property type="nucleotide sequence ID" value="NZ_SSOB01000010.1"/>
</dbReference>
<feature type="domain" description="ABC transmembrane type-1" evidence="8">
    <location>
        <begin position="71"/>
        <end position="284"/>
    </location>
</feature>
<feature type="transmembrane region" description="Helical" evidence="7">
    <location>
        <begin position="75"/>
        <end position="97"/>
    </location>
</feature>
<evidence type="ECO:0000256" key="5">
    <source>
        <dbReference type="ARBA" id="ARBA00022989"/>
    </source>
</evidence>
<dbReference type="OrthoDB" id="5174895at2"/>
<comment type="subcellular location">
    <subcellularLocation>
        <location evidence="1 7">Cell membrane</location>
        <topology evidence="1 7">Multi-pass membrane protein</topology>
    </subcellularLocation>
</comment>
<feature type="transmembrane region" description="Helical" evidence="7">
    <location>
        <begin position="167"/>
        <end position="186"/>
    </location>
</feature>
<keyword evidence="3" id="KW-1003">Cell membrane</keyword>
<proteinExistence type="inferred from homology"/>
<name>A0A4S4C111_9BACL</name>
<dbReference type="Proteomes" id="UP000310636">
    <property type="component" value="Unassembled WGS sequence"/>
</dbReference>
<gene>
    <name evidence="9" type="ORF">E6C55_09750</name>
</gene>
<evidence type="ECO:0000256" key="1">
    <source>
        <dbReference type="ARBA" id="ARBA00004651"/>
    </source>
</evidence>
<feature type="transmembrane region" description="Helical" evidence="7">
    <location>
        <begin position="263"/>
        <end position="283"/>
    </location>
</feature>
<dbReference type="AlphaFoldDB" id="A0A4S4C111"/>
<comment type="caution">
    <text evidence="9">The sequence shown here is derived from an EMBL/GenBank/DDBJ whole genome shotgun (WGS) entry which is preliminary data.</text>
</comment>
<organism evidence="9 10">
    <name type="scientific">Cohnella fermenti</name>
    <dbReference type="NCBI Taxonomy" id="2565925"/>
    <lineage>
        <taxon>Bacteria</taxon>
        <taxon>Bacillati</taxon>
        <taxon>Bacillota</taxon>
        <taxon>Bacilli</taxon>
        <taxon>Bacillales</taxon>
        <taxon>Paenibacillaceae</taxon>
        <taxon>Cohnella</taxon>
    </lineage>
</organism>
<dbReference type="GO" id="GO:0005886">
    <property type="term" value="C:plasma membrane"/>
    <property type="evidence" value="ECO:0007669"/>
    <property type="project" value="UniProtKB-SubCell"/>
</dbReference>
<evidence type="ECO:0000256" key="4">
    <source>
        <dbReference type="ARBA" id="ARBA00022692"/>
    </source>
</evidence>
<dbReference type="EMBL" id="SSOB01000010">
    <property type="protein sequence ID" value="THF80759.1"/>
    <property type="molecule type" value="Genomic_DNA"/>
</dbReference>
<dbReference type="Gene3D" id="1.10.3720.10">
    <property type="entry name" value="MetI-like"/>
    <property type="match status" value="1"/>
</dbReference>
<keyword evidence="5 7" id="KW-1133">Transmembrane helix</keyword>